<dbReference type="RefSeq" id="WP_150445245.1">
    <property type="nucleotide sequence ID" value="NZ_VYQE01000003.1"/>
</dbReference>
<dbReference type="SUPFAM" id="SSF51011">
    <property type="entry name" value="Glycosyl hydrolase domain"/>
    <property type="match status" value="1"/>
</dbReference>
<dbReference type="PANTHER" id="PTHR43002">
    <property type="entry name" value="GLYCOGEN DEBRANCHING ENZYME"/>
    <property type="match status" value="1"/>
</dbReference>
<dbReference type="SMART" id="SM00642">
    <property type="entry name" value="Aamy"/>
    <property type="match status" value="1"/>
</dbReference>
<keyword evidence="2" id="KW-0378">Hydrolase</keyword>
<evidence type="ECO:0000259" key="5">
    <source>
        <dbReference type="SMART" id="SM00642"/>
    </source>
</evidence>
<dbReference type="InterPro" id="IPR044505">
    <property type="entry name" value="GlgX_Isoamylase_N_E_set"/>
</dbReference>
<dbReference type="InterPro" id="IPR004193">
    <property type="entry name" value="Glyco_hydro_13_N"/>
</dbReference>
<feature type="compositionally biased region" description="Basic and acidic residues" evidence="4">
    <location>
        <begin position="470"/>
        <end position="484"/>
    </location>
</feature>
<evidence type="ECO:0000256" key="4">
    <source>
        <dbReference type="SAM" id="MobiDB-lite"/>
    </source>
</evidence>
<dbReference type="CDD" id="cd11326">
    <property type="entry name" value="AmyAc_Glg_debranch"/>
    <property type="match status" value="1"/>
</dbReference>
<evidence type="ECO:0000256" key="1">
    <source>
        <dbReference type="ARBA" id="ARBA00008061"/>
    </source>
</evidence>
<keyword evidence="7" id="KW-1185">Reference proteome</keyword>
<keyword evidence="3" id="KW-0326">Glycosidase</keyword>
<reference evidence="6 7" key="1">
    <citation type="submission" date="2019-09" db="EMBL/GenBank/DDBJ databases">
        <authorList>
            <person name="Park J.-S."/>
            <person name="Choi H.-J."/>
        </authorList>
    </citation>
    <scope>NUCLEOTIDE SEQUENCE [LARGE SCALE GENOMIC DNA]</scope>
    <source>
        <strain evidence="6 7">176SS1-4</strain>
    </source>
</reference>
<dbReference type="Gene3D" id="2.60.40.1180">
    <property type="entry name" value="Golgi alpha-mannosidase II"/>
    <property type="match status" value="1"/>
</dbReference>
<evidence type="ECO:0000256" key="3">
    <source>
        <dbReference type="ARBA" id="ARBA00023295"/>
    </source>
</evidence>
<dbReference type="Gene3D" id="2.60.40.10">
    <property type="entry name" value="Immunoglobulins"/>
    <property type="match status" value="1"/>
</dbReference>
<dbReference type="InterPro" id="IPR013783">
    <property type="entry name" value="Ig-like_fold"/>
</dbReference>
<name>A0A5J5GKG1_9RHOB</name>
<dbReference type="GO" id="GO:0005980">
    <property type="term" value="P:glycogen catabolic process"/>
    <property type="evidence" value="ECO:0007669"/>
    <property type="project" value="InterPro"/>
</dbReference>
<dbReference type="Pfam" id="PF02922">
    <property type="entry name" value="CBM_48"/>
    <property type="match status" value="1"/>
</dbReference>
<sequence length="695" mass="77904">MTGNVAIRPGRAYPLGADYDGEGVNFAIFSQHATRMTLCLFDDDGNEAINVALPERDGHVWHGYLPGLKPGQLYGYRASGPYRPDEGHRFNPHKLLLDPYARRLTGHPRWSASVFGYDVTAKHSDLTFDTRDSAQAMPKCVVVAKDDGFDWQDDRPPETPMSETILYEAHVKGLTMQHPRIDRPGSYAALASDPMLEHLTWLGITAIQILPIHAFVNDEHLIEKGLTNYWGYQSIGFFAPEPRYMSGGQEAEIKEMVRRFHGAGIEVILDVVYNHTGEGNHLGPTLSFRGLDNLSYYRLAESPRYYINDSGTGNSLNTEHPMVLRMILDSLRYWVETFHVDGFRFDLAASLGRTAHGFDRNSAFFQAIRQDPVLSRVKLMGEPWDVGPGGYQLGAFPNPWGEHNDRFRDQVRGFWRGDPGLVARLANRVSGSAVRFDHDGRPATASVNFVTCHDGFTLMDTVSYNQKHNEANGENNADGHDHNASDNCGIEGPTSNEAVTALRARRRRNMLATLLLSQGTPMLLAGDELGNSQGGNNNAYCQDNEIGWVTWEGADPAFLDFVRQIIQFRKSHPILRQKRFLHARERLIDGVPDLFWRKSNGSLMTEEDWQDPERRHLIAEMRTASGTPEYAALEYAIMAVFNAGEALTVDLPSPREGWIWYRELDTADPSLGPFAVTKPLEVHANSVVALILRKA</sequence>
<dbReference type="Gene3D" id="3.20.20.80">
    <property type="entry name" value="Glycosidases"/>
    <property type="match status" value="1"/>
</dbReference>
<proteinExistence type="inferred from homology"/>
<protein>
    <submittedName>
        <fullName evidence="6">Glycogen debranching protein GlgX</fullName>
    </submittedName>
</protein>
<dbReference type="InterPro" id="IPR014756">
    <property type="entry name" value="Ig_E-set"/>
</dbReference>
<comment type="similarity">
    <text evidence="1">Belongs to the glycosyl hydrolase 13 family.</text>
</comment>
<evidence type="ECO:0000313" key="6">
    <source>
        <dbReference type="EMBL" id="KAA9007962.1"/>
    </source>
</evidence>
<dbReference type="SUPFAM" id="SSF81296">
    <property type="entry name" value="E set domains"/>
    <property type="match status" value="1"/>
</dbReference>
<dbReference type="Proteomes" id="UP000326554">
    <property type="component" value="Unassembled WGS sequence"/>
</dbReference>
<feature type="domain" description="Glycosyl hydrolase family 13 catalytic" evidence="5">
    <location>
        <begin position="135"/>
        <end position="569"/>
    </location>
</feature>
<gene>
    <name evidence="6" type="primary">glgX</name>
    <name evidence="6" type="ORF">F3S47_10630</name>
</gene>
<dbReference type="GO" id="GO:0004135">
    <property type="term" value="F:amylo-alpha-1,6-glucosidase activity"/>
    <property type="evidence" value="ECO:0007669"/>
    <property type="project" value="InterPro"/>
</dbReference>
<dbReference type="InterPro" id="IPR011837">
    <property type="entry name" value="Glycogen_debranch_GlgX"/>
</dbReference>
<organism evidence="6 7">
    <name type="scientific">Histidinibacterium aquaticum</name>
    <dbReference type="NCBI Taxonomy" id="2613962"/>
    <lineage>
        <taxon>Bacteria</taxon>
        <taxon>Pseudomonadati</taxon>
        <taxon>Pseudomonadota</taxon>
        <taxon>Alphaproteobacteria</taxon>
        <taxon>Rhodobacterales</taxon>
        <taxon>Paracoccaceae</taxon>
        <taxon>Histidinibacterium</taxon>
    </lineage>
</organism>
<dbReference type="InterPro" id="IPR013780">
    <property type="entry name" value="Glyco_hydro_b"/>
</dbReference>
<dbReference type="CDD" id="cd02856">
    <property type="entry name" value="E_set_GDE_Isoamylase_N"/>
    <property type="match status" value="1"/>
</dbReference>
<dbReference type="AlphaFoldDB" id="A0A5J5GKG1"/>
<dbReference type="InterPro" id="IPR017853">
    <property type="entry name" value="GH"/>
</dbReference>
<comment type="caution">
    <text evidence="6">The sequence shown here is derived from an EMBL/GenBank/DDBJ whole genome shotgun (WGS) entry which is preliminary data.</text>
</comment>
<dbReference type="Pfam" id="PF00128">
    <property type="entry name" value="Alpha-amylase"/>
    <property type="match status" value="1"/>
</dbReference>
<evidence type="ECO:0000256" key="2">
    <source>
        <dbReference type="ARBA" id="ARBA00022801"/>
    </source>
</evidence>
<dbReference type="SUPFAM" id="SSF51445">
    <property type="entry name" value="(Trans)glycosidases"/>
    <property type="match status" value="1"/>
</dbReference>
<dbReference type="InterPro" id="IPR006047">
    <property type="entry name" value="GH13_cat_dom"/>
</dbReference>
<dbReference type="EMBL" id="VYQE01000003">
    <property type="protein sequence ID" value="KAA9007962.1"/>
    <property type="molecule type" value="Genomic_DNA"/>
</dbReference>
<accession>A0A5J5GKG1</accession>
<evidence type="ECO:0000313" key="7">
    <source>
        <dbReference type="Proteomes" id="UP000326554"/>
    </source>
</evidence>
<feature type="region of interest" description="Disordered" evidence="4">
    <location>
        <begin position="470"/>
        <end position="492"/>
    </location>
</feature>
<dbReference type="NCBIfam" id="TIGR02100">
    <property type="entry name" value="glgX_debranch"/>
    <property type="match status" value="1"/>
</dbReference>